<organism evidence="2 3">
    <name type="scientific">Apiospora marii</name>
    <dbReference type="NCBI Taxonomy" id="335849"/>
    <lineage>
        <taxon>Eukaryota</taxon>
        <taxon>Fungi</taxon>
        <taxon>Dikarya</taxon>
        <taxon>Ascomycota</taxon>
        <taxon>Pezizomycotina</taxon>
        <taxon>Sordariomycetes</taxon>
        <taxon>Xylariomycetidae</taxon>
        <taxon>Amphisphaeriales</taxon>
        <taxon>Apiosporaceae</taxon>
        <taxon>Apiospora</taxon>
    </lineage>
</organism>
<reference evidence="2 3" key="1">
    <citation type="submission" date="2023-01" db="EMBL/GenBank/DDBJ databases">
        <title>Analysis of 21 Apiospora genomes using comparative genomics revels a genus with tremendous synthesis potential of carbohydrate active enzymes and secondary metabolites.</title>
        <authorList>
            <person name="Sorensen T."/>
        </authorList>
    </citation>
    <scope>NUCLEOTIDE SEQUENCE [LARGE SCALE GENOMIC DNA]</scope>
    <source>
        <strain evidence="2 3">CBS 20057</strain>
    </source>
</reference>
<evidence type="ECO:0000256" key="1">
    <source>
        <dbReference type="SAM" id="SignalP"/>
    </source>
</evidence>
<evidence type="ECO:0000313" key="2">
    <source>
        <dbReference type="EMBL" id="KAK8027892.1"/>
    </source>
</evidence>
<comment type="caution">
    <text evidence="2">The sequence shown here is derived from an EMBL/GenBank/DDBJ whole genome shotgun (WGS) entry which is preliminary data.</text>
</comment>
<feature type="chain" id="PRO_5046576535" evidence="1">
    <location>
        <begin position="22"/>
        <end position="151"/>
    </location>
</feature>
<proteinExistence type="predicted"/>
<accession>A0ABR1S7R5</accession>
<name>A0ABR1S7R5_9PEZI</name>
<keyword evidence="1" id="KW-0732">Signal</keyword>
<keyword evidence="3" id="KW-1185">Reference proteome</keyword>
<gene>
    <name evidence="2" type="ORF">PG991_004948</name>
</gene>
<sequence length="151" mass="16433">MPVQAFCGSATVWSLLEMSLGTACVCMTRLKPFLGKYLSHLVFPLVQSQDNGGDLINKRGLYHKQNKSTQRGRSPPAGWWGDGNDELIMMTDVTAARPRISAARTGSKYGAKIGWVSRPHDLNGEPRKPADTYDVAEAGLSQDHAGTCGWP</sequence>
<protein>
    <submittedName>
        <fullName evidence="2">Uncharacterized protein</fullName>
    </submittedName>
</protein>
<feature type="signal peptide" evidence="1">
    <location>
        <begin position="1"/>
        <end position="21"/>
    </location>
</feature>
<dbReference type="Proteomes" id="UP001396898">
    <property type="component" value="Unassembled WGS sequence"/>
</dbReference>
<dbReference type="EMBL" id="JAQQWI010000007">
    <property type="protein sequence ID" value="KAK8027892.1"/>
    <property type="molecule type" value="Genomic_DNA"/>
</dbReference>
<evidence type="ECO:0000313" key="3">
    <source>
        <dbReference type="Proteomes" id="UP001396898"/>
    </source>
</evidence>